<evidence type="ECO:0000256" key="3">
    <source>
        <dbReference type="ARBA" id="ARBA00022989"/>
    </source>
</evidence>
<gene>
    <name evidence="7" type="ORF">K458DRAFT_305126</name>
</gene>
<keyword evidence="2 5" id="KW-0812">Transmembrane</keyword>
<proteinExistence type="predicted"/>
<dbReference type="InterPro" id="IPR011701">
    <property type="entry name" value="MFS"/>
</dbReference>
<evidence type="ECO:0000313" key="8">
    <source>
        <dbReference type="Proteomes" id="UP000799291"/>
    </source>
</evidence>
<evidence type="ECO:0000256" key="2">
    <source>
        <dbReference type="ARBA" id="ARBA00022692"/>
    </source>
</evidence>
<dbReference type="GO" id="GO:0005886">
    <property type="term" value="C:plasma membrane"/>
    <property type="evidence" value="ECO:0007669"/>
    <property type="project" value="TreeGrafter"/>
</dbReference>
<dbReference type="PANTHER" id="PTHR23502">
    <property type="entry name" value="MAJOR FACILITATOR SUPERFAMILY"/>
    <property type="match status" value="1"/>
</dbReference>
<evidence type="ECO:0000256" key="4">
    <source>
        <dbReference type="ARBA" id="ARBA00023136"/>
    </source>
</evidence>
<dbReference type="PANTHER" id="PTHR23502:SF26">
    <property type="entry name" value="MAJOR FACILITATOR SUPERFAMILY (MFS) PROFILE DOMAIN-CONTAINING PROTEIN"/>
    <property type="match status" value="1"/>
</dbReference>
<evidence type="ECO:0000259" key="6">
    <source>
        <dbReference type="PROSITE" id="PS50850"/>
    </source>
</evidence>
<keyword evidence="4 5" id="KW-0472">Membrane</keyword>
<dbReference type="Pfam" id="PF07690">
    <property type="entry name" value="MFS_1"/>
    <property type="match status" value="1"/>
</dbReference>
<feature type="transmembrane region" description="Helical" evidence="5">
    <location>
        <begin position="357"/>
        <end position="376"/>
    </location>
</feature>
<feature type="domain" description="Major facilitator superfamily (MFS) profile" evidence="6">
    <location>
        <begin position="20"/>
        <end position="474"/>
    </location>
</feature>
<keyword evidence="3 5" id="KW-1133">Transmembrane helix</keyword>
<feature type="transmembrane region" description="Helical" evidence="5">
    <location>
        <begin position="457"/>
        <end position="478"/>
    </location>
</feature>
<dbReference type="Gene3D" id="1.20.1250.20">
    <property type="entry name" value="MFS general substrate transporter like domains"/>
    <property type="match status" value="1"/>
</dbReference>
<dbReference type="PROSITE" id="PS00216">
    <property type="entry name" value="SUGAR_TRANSPORT_1"/>
    <property type="match status" value="1"/>
</dbReference>
<feature type="transmembrane region" description="Helical" evidence="5">
    <location>
        <begin position="388"/>
        <end position="412"/>
    </location>
</feature>
<reference evidence="7" key="1">
    <citation type="journal article" date="2020" name="Stud. Mycol.">
        <title>101 Dothideomycetes genomes: a test case for predicting lifestyles and emergence of pathogens.</title>
        <authorList>
            <person name="Haridas S."/>
            <person name="Albert R."/>
            <person name="Binder M."/>
            <person name="Bloem J."/>
            <person name="Labutti K."/>
            <person name="Salamov A."/>
            <person name="Andreopoulos B."/>
            <person name="Baker S."/>
            <person name="Barry K."/>
            <person name="Bills G."/>
            <person name="Bluhm B."/>
            <person name="Cannon C."/>
            <person name="Castanera R."/>
            <person name="Culley D."/>
            <person name="Daum C."/>
            <person name="Ezra D."/>
            <person name="Gonzalez J."/>
            <person name="Henrissat B."/>
            <person name="Kuo A."/>
            <person name="Liang C."/>
            <person name="Lipzen A."/>
            <person name="Lutzoni F."/>
            <person name="Magnuson J."/>
            <person name="Mondo S."/>
            <person name="Nolan M."/>
            <person name="Ohm R."/>
            <person name="Pangilinan J."/>
            <person name="Park H.-J."/>
            <person name="Ramirez L."/>
            <person name="Alfaro M."/>
            <person name="Sun H."/>
            <person name="Tritt A."/>
            <person name="Yoshinaga Y."/>
            <person name="Zwiers L.-H."/>
            <person name="Turgeon B."/>
            <person name="Goodwin S."/>
            <person name="Spatafora J."/>
            <person name="Crous P."/>
            <person name="Grigoriev I."/>
        </authorList>
    </citation>
    <scope>NUCLEOTIDE SEQUENCE</scope>
    <source>
        <strain evidence="7">CBS 122367</strain>
    </source>
</reference>
<feature type="transmembrane region" description="Helical" evidence="5">
    <location>
        <begin position="86"/>
        <end position="105"/>
    </location>
</feature>
<feature type="transmembrane region" description="Helical" evidence="5">
    <location>
        <begin position="294"/>
        <end position="314"/>
    </location>
</feature>
<dbReference type="OrthoDB" id="440553at2759"/>
<protein>
    <submittedName>
        <fullName evidence="7">MFS general substrate transporter</fullName>
    </submittedName>
</protein>
<dbReference type="EMBL" id="MU005584">
    <property type="protein sequence ID" value="KAF2683367.1"/>
    <property type="molecule type" value="Genomic_DNA"/>
</dbReference>
<organism evidence="7 8">
    <name type="scientific">Lentithecium fluviatile CBS 122367</name>
    <dbReference type="NCBI Taxonomy" id="1168545"/>
    <lineage>
        <taxon>Eukaryota</taxon>
        <taxon>Fungi</taxon>
        <taxon>Dikarya</taxon>
        <taxon>Ascomycota</taxon>
        <taxon>Pezizomycotina</taxon>
        <taxon>Dothideomycetes</taxon>
        <taxon>Pleosporomycetidae</taxon>
        <taxon>Pleosporales</taxon>
        <taxon>Massarineae</taxon>
        <taxon>Lentitheciaceae</taxon>
        <taxon>Lentithecium</taxon>
    </lineage>
</organism>
<name>A0A6G1IYN4_9PLEO</name>
<dbReference type="GO" id="GO:0042908">
    <property type="term" value="P:xenobiotic transport"/>
    <property type="evidence" value="ECO:0007669"/>
    <property type="project" value="UniProtKB-ARBA"/>
</dbReference>
<feature type="transmembrane region" description="Helical" evidence="5">
    <location>
        <begin position="260"/>
        <end position="282"/>
    </location>
</feature>
<dbReference type="PROSITE" id="PS50850">
    <property type="entry name" value="MFS"/>
    <property type="match status" value="1"/>
</dbReference>
<dbReference type="GO" id="GO:0140115">
    <property type="term" value="P:export across plasma membrane"/>
    <property type="evidence" value="ECO:0007669"/>
    <property type="project" value="UniProtKB-ARBA"/>
</dbReference>
<accession>A0A6G1IYN4</accession>
<feature type="transmembrane region" description="Helical" evidence="5">
    <location>
        <begin position="174"/>
        <end position="194"/>
    </location>
</feature>
<evidence type="ECO:0000256" key="1">
    <source>
        <dbReference type="ARBA" id="ARBA00004141"/>
    </source>
</evidence>
<keyword evidence="8" id="KW-1185">Reference proteome</keyword>
<dbReference type="InterPro" id="IPR005829">
    <property type="entry name" value="Sugar_transporter_CS"/>
</dbReference>
<feature type="transmembrane region" description="Helical" evidence="5">
    <location>
        <begin position="111"/>
        <end position="132"/>
    </location>
</feature>
<dbReference type="InterPro" id="IPR020846">
    <property type="entry name" value="MFS_dom"/>
</dbReference>
<sequence>MVARVEEVYNVFSKKERWMSVIIVGIAGVFPALTFNFFLPAMGKIATDFSVSLEAIHLTITAYLIVQGVTPIITGPLADSLGRRSVYIYSFLLYVISSVVLSFSPNYPVLLVFRGLQAAGVASTVSIGCAVIQDLTPMCQRDSFYSFYQGIRNVTLVLAPVCGGLNSNWANFRCLFVILFGAALSTLAAILLFLPETLRSIAGNGTVPLTGIHQPWIWRCGIFGKPAHMHLDEMAVPRQRPKVDYNKFTEPFHLLRETDIILSLAFSSVIYAIWMMVTVSTTGLFQATFGLKEALIGLVFVPNALGTIAGSTLIGNLLTQDFLTACSIYQKTHSLPPTVVISRHSLPADFPLEHTRLIRLPGLVVIFTIALSFYGFTLSYPSLTTLGGWIAIPLLLQFLMSAMAHAICGVHQTLITDLWPSNGAAAATISNLVKCLLAGVGVAVVQKMLESVLIGPTFLALGLVVLVLVPLPIVQWYWGCGWRQVRDAKRSHSTAPHQSEKT</sequence>
<feature type="transmembrane region" description="Helical" evidence="5">
    <location>
        <begin position="55"/>
        <end position="74"/>
    </location>
</feature>
<dbReference type="InterPro" id="IPR036259">
    <property type="entry name" value="MFS_trans_sf"/>
</dbReference>
<evidence type="ECO:0000313" key="7">
    <source>
        <dbReference type="EMBL" id="KAF2683367.1"/>
    </source>
</evidence>
<comment type="subcellular location">
    <subcellularLocation>
        <location evidence="1">Membrane</location>
        <topology evidence="1">Multi-pass membrane protein</topology>
    </subcellularLocation>
</comment>
<dbReference type="Proteomes" id="UP000799291">
    <property type="component" value="Unassembled WGS sequence"/>
</dbReference>
<dbReference type="SUPFAM" id="SSF103473">
    <property type="entry name" value="MFS general substrate transporter"/>
    <property type="match status" value="1"/>
</dbReference>
<dbReference type="GO" id="GO:0022857">
    <property type="term" value="F:transmembrane transporter activity"/>
    <property type="evidence" value="ECO:0007669"/>
    <property type="project" value="InterPro"/>
</dbReference>
<evidence type="ECO:0000256" key="5">
    <source>
        <dbReference type="SAM" id="Phobius"/>
    </source>
</evidence>
<dbReference type="AlphaFoldDB" id="A0A6G1IYN4"/>
<feature type="transmembrane region" description="Helical" evidence="5">
    <location>
        <begin position="21"/>
        <end position="43"/>
    </location>
</feature>
<feature type="transmembrane region" description="Helical" evidence="5">
    <location>
        <begin position="424"/>
        <end position="445"/>
    </location>
</feature>